<sequence length="111" mass="13726">IKKEAFKVIEKLKKEKREYKKLFSKVSDYFGHAWNLFLDKNEDFSIKDEEEIRNKEEDNNNESKVEEKKENNYNNNDIKYYISLLTDEYNIFLNENKCNNFIYYEQNHINY</sequence>
<comment type="caution">
    <text evidence="2">The sequence shown here is derived from an EMBL/GenBank/DDBJ whole genome shotgun (WGS) entry which is preliminary data.</text>
</comment>
<keyword evidence="3" id="KW-1185">Reference proteome</keyword>
<reference evidence="2" key="1">
    <citation type="submission" date="2021-06" db="EMBL/GenBank/DDBJ databases">
        <authorList>
            <person name="Kallberg Y."/>
            <person name="Tangrot J."/>
            <person name="Rosling A."/>
        </authorList>
    </citation>
    <scope>NUCLEOTIDE SEQUENCE</scope>
    <source>
        <strain evidence="2">MA453B</strain>
    </source>
</reference>
<evidence type="ECO:0000313" key="2">
    <source>
        <dbReference type="EMBL" id="CAG8730698.1"/>
    </source>
</evidence>
<evidence type="ECO:0000256" key="1">
    <source>
        <dbReference type="SAM" id="MobiDB-lite"/>
    </source>
</evidence>
<gene>
    <name evidence="2" type="ORF">DERYTH_LOCUS15091</name>
</gene>
<dbReference type="AlphaFoldDB" id="A0A9N9IED5"/>
<protein>
    <submittedName>
        <fullName evidence="2">19574_t:CDS:1</fullName>
    </submittedName>
</protein>
<dbReference type="EMBL" id="CAJVPY010011935">
    <property type="protein sequence ID" value="CAG8730698.1"/>
    <property type="molecule type" value="Genomic_DNA"/>
</dbReference>
<dbReference type="Proteomes" id="UP000789405">
    <property type="component" value="Unassembled WGS sequence"/>
</dbReference>
<feature type="region of interest" description="Disordered" evidence="1">
    <location>
        <begin position="50"/>
        <end position="70"/>
    </location>
</feature>
<name>A0A9N9IED5_9GLOM</name>
<feature type="non-terminal residue" evidence="2">
    <location>
        <position position="1"/>
    </location>
</feature>
<evidence type="ECO:0000313" key="3">
    <source>
        <dbReference type="Proteomes" id="UP000789405"/>
    </source>
</evidence>
<proteinExistence type="predicted"/>
<accession>A0A9N9IED5</accession>
<organism evidence="2 3">
    <name type="scientific">Dentiscutata erythropus</name>
    <dbReference type="NCBI Taxonomy" id="1348616"/>
    <lineage>
        <taxon>Eukaryota</taxon>
        <taxon>Fungi</taxon>
        <taxon>Fungi incertae sedis</taxon>
        <taxon>Mucoromycota</taxon>
        <taxon>Glomeromycotina</taxon>
        <taxon>Glomeromycetes</taxon>
        <taxon>Diversisporales</taxon>
        <taxon>Gigasporaceae</taxon>
        <taxon>Dentiscutata</taxon>
    </lineage>
</organism>